<protein>
    <submittedName>
        <fullName evidence="12">Mitochondrial carrier family</fullName>
    </submittedName>
</protein>
<gene>
    <name evidence="12" type="ORF">MICPUCDRAFT_30402</name>
</gene>
<evidence type="ECO:0000256" key="4">
    <source>
        <dbReference type="ARBA" id="ARBA00022692"/>
    </source>
</evidence>
<dbReference type="PROSITE" id="PS50920">
    <property type="entry name" value="SOLCAR"/>
    <property type="match status" value="3"/>
</dbReference>
<dbReference type="Pfam" id="PF00153">
    <property type="entry name" value="Mito_carr"/>
    <property type="match status" value="3"/>
</dbReference>
<comment type="similarity">
    <text evidence="2 11">Belongs to the mitochondrial carrier (TC 2.A.29) family.</text>
</comment>
<evidence type="ECO:0000256" key="5">
    <source>
        <dbReference type="ARBA" id="ARBA00022737"/>
    </source>
</evidence>
<dbReference type="OrthoDB" id="427452at2759"/>
<dbReference type="KEGG" id="mpp:MICPUCDRAFT_30402"/>
<evidence type="ECO:0000256" key="7">
    <source>
        <dbReference type="ARBA" id="ARBA00022989"/>
    </source>
</evidence>
<keyword evidence="13" id="KW-1185">Reference proteome</keyword>
<dbReference type="InterPro" id="IPR023395">
    <property type="entry name" value="MCP_dom_sf"/>
</dbReference>
<dbReference type="InterPro" id="IPR044677">
    <property type="entry name" value="SLC25A3/Pic2/Mir1-like"/>
</dbReference>
<feature type="repeat" description="Solcar" evidence="10">
    <location>
        <begin position="109"/>
        <end position="194"/>
    </location>
</feature>
<dbReference type="OMA" id="KMYIEEG"/>
<dbReference type="AlphaFoldDB" id="C1N9D0"/>
<evidence type="ECO:0000313" key="12">
    <source>
        <dbReference type="EMBL" id="EEH51501.1"/>
    </source>
</evidence>
<dbReference type="PRINTS" id="PR00926">
    <property type="entry name" value="MITOCARRIER"/>
</dbReference>
<comment type="subcellular location">
    <subcellularLocation>
        <location evidence="1">Mitochondrion inner membrane</location>
        <topology evidence="1">Multi-pass membrane protein</topology>
    </subcellularLocation>
</comment>
<proteinExistence type="inferred from homology"/>
<dbReference type="PANTHER" id="PTHR45671">
    <property type="entry name" value="SOLUTE CARRIER FAMILY 25 (MITOCHONDRIAL CARRIER PHOSPHATE CARRIER), MEMBER 3, LIKE-RELATED-RELATED"/>
    <property type="match status" value="1"/>
</dbReference>
<keyword evidence="4 10" id="KW-0812">Transmembrane</keyword>
<dbReference type="GO" id="GO:0005743">
    <property type="term" value="C:mitochondrial inner membrane"/>
    <property type="evidence" value="ECO:0007669"/>
    <property type="project" value="UniProtKB-SubCell"/>
</dbReference>
<accession>C1N9D0</accession>
<evidence type="ECO:0000256" key="10">
    <source>
        <dbReference type="PROSITE-ProRule" id="PRU00282"/>
    </source>
</evidence>
<dbReference type="GO" id="GO:0005315">
    <property type="term" value="F:phosphate transmembrane transporter activity"/>
    <property type="evidence" value="ECO:0007669"/>
    <property type="project" value="InterPro"/>
</dbReference>
<evidence type="ECO:0000256" key="9">
    <source>
        <dbReference type="ARBA" id="ARBA00023136"/>
    </source>
</evidence>
<keyword evidence="3 11" id="KW-0813">Transport</keyword>
<evidence type="ECO:0000256" key="6">
    <source>
        <dbReference type="ARBA" id="ARBA00022792"/>
    </source>
</evidence>
<evidence type="ECO:0000256" key="8">
    <source>
        <dbReference type="ARBA" id="ARBA00023128"/>
    </source>
</evidence>
<keyword evidence="8" id="KW-0496">Mitochondrion</keyword>
<keyword evidence="5" id="KW-0677">Repeat</keyword>
<dbReference type="STRING" id="564608.C1N9D0"/>
<dbReference type="SUPFAM" id="SSF103506">
    <property type="entry name" value="Mitochondrial carrier"/>
    <property type="match status" value="1"/>
</dbReference>
<dbReference type="EMBL" id="GG663751">
    <property type="protein sequence ID" value="EEH51501.1"/>
    <property type="molecule type" value="Genomic_DNA"/>
</dbReference>
<dbReference type="eggNOG" id="KOG0767">
    <property type="taxonomic scope" value="Eukaryota"/>
</dbReference>
<evidence type="ECO:0000256" key="3">
    <source>
        <dbReference type="ARBA" id="ARBA00022448"/>
    </source>
</evidence>
<sequence>MAASGKAEYGLDYFLKGALAGGICCSITHGALTPVDVVKTRMQLEPTKYTGMISGFNKVIAEEGAGALLTGLGPTAFGYFVQGWFKFGGVEYFKIQAAQSMTEQQTWDNRNSIYLGASAAAEFIADIFLCPLEATRIRLVSNPTYADSMLGCMAKMVKEEGVIGAFYSGFGPILAKQVPYTMAKFAVQGATAEKIYDSLGKTPKEMSSGENISVSLASGVVAGVTAAIISHPADTLLSKINKAGAGGSGGMFSRLANIAAETGLVKLCTQGLAARCVMIGTLTAGQFGIFDIVMNAVGASKFHFHDPSKGDH</sequence>
<name>C1N9D0_MICPC</name>
<dbReference type="GO" id="GO:1990547">
    <property type="term" value="P:mitochondrial phosphate ion transmembrane transport"/>
    <property type="evidence" value="ECO:0007669"/>
    <property type="project" value="InterPro"/>
</dbReference>
<dbReference type="PANTHER" id="PTHR45671:SF12">
    <property type="entry name" value="MITOCHONDRIAL PHOSPHATE CARRIER PROTEIN"/>
    <property type="match status" value="1"/>
</dbReference>
<keyword evidence="7" id="KW-1133">Transmembrane helix</keyword>
<dbReference type="GeneID" id="9689874"/>
<dbReference type="Proteomes" id="UP000001876">
    <property type="component" value="Unassembled WGS sequence"/>
</dbReference>
<keyword evidence="9 10" id="KW-0472">Membrane</keyword>
<evidence type="ECO:0000313" key="13">
    <source>
        <dbReference type="Proteomes" id="UP000001876"/>
    </source>
</evidence>
<organism evidence="13">
    <name type="scientific">Micromonas pusilla (strain CCMP1545)</name>
    <name type="common">Picoplanktonic green alga</name>
    <dbReference type="NCBI Taxonomy" id="564608"/>
    <lineage>
        <taxon>Eukaryota</taxon>
        <taxon>Viridiplantae</taxon>
        <taxon>Chlorophyta</taxon>
        <taxon>Mamiellophyceae</taxon>
        <taxon>Mamiellales</taxon>
        <taxon>Mamiellaceae</taxon>
        <taxon>Micromonas</taxon>
    </lineage>
</organism>
<evidence type="ECO:0000256" key="1">
    <source>
        <dbReference type="ARBA" id="ARBA00004448"/>
    </source>
</evidence>
<dbReference type="InterPro" id="IPR018108">
    <property type="entry name" value="MCP_transmembrane"/>
</dbReference>
<feature type="repeat" description="Solcar" evidence="10">
    <location>
        <begin position="12"/>
        <end position="96"/>
    </location>
</feature>
<feature type="repeat" description="Solcar" evidence="10">
    <location>
        <begin position="210"/>
        <end position="296"/>
    </location>
</feature>
<keyword evidence="6" id="KW-0999">Mitochondrion inner membrane</keyword>
<reference evidence="12 13" key="1">
    <citation type="journal article" date="2009" name="Science">
        <title>Green evolution and dynamic adaptations revealed by genomes of the marine picoeukaryotes Micromonas.</title>
        <authorList>
            <person name="Worden A.Z."/>
            <person name="Lee J.H."/>
            <person name="Mock T."/>
            <person name="Rouze P."/>
            <person name="Simmons M.P."/>
            <person name="Aerts A.L."/>
            <person name="Allen A.E."/>
            <person name="Cuvelier M.L."/>
            <person name="Derelle E."/>
            <person name="Everett M.V."/>
            <person name="Foulon E."/>
            <person name="Grimwood J."/>
            <person name="Gundlach H."/>
            <person name="Henrissat B."/>
            <person name="Napoli C."/>
            <person name="McDonald S.M."/>
            <person name="Parker M.S."/>
            <person name="Rombauts S."/>
            <person name="Salamov A."/>
            <person name="Von Dassow P."/>
            <person name="Badger J.H."/>
            <person name="Coutinho P.M."/>
            <person name="Demir E."/>
            <person name="Dubchak I."/>
            <person name="Gentemann C."/>
            <person name="Eikrem W."/>
            <person name="Gready J.E."/>
            <person name="John U."/>
            <person name="Lanier W."/>
            <person name="Lindquist E.A."/>
            <person name="Lucas S."/>
            <person name="Mayer K.F."/>
            <person name="Moreau H."/>
            <person name="Not F."/>
            <person name="Otillar R."/>
            <person name="Panaud O."/>
            <person name="Pangilinan J."/>
            <person name="Paulsen I."/>
            <person name="Piegu B."/>
            <person name="Poliakov A."/>
            <person name="Robbens S."/>
            <person name="Schmutz J."/>
            <person name="Toulza E."/>
            <person name="Wyss T."/>
            <person name="Zelensky A."/>
            <person name="Zhou K."/>
            <person name="Armbrust E.V."/>
            <person name="Bhattacharya D."/>
            <person name="Goodenough U.W."/>
            <person name="Van de Peer Y."/>
            <person name="Grigoriev I.V."/>
        </authorList>
    </citation>
    <scope>NUCLEOTIDE SEQUENCE [LARGE SCALE GENOMIC DNA]</scope>
    <source>
        <strain evidence="12 13">CCMP1545</strain>
    </source>
</reference>
<dbReference type="InterPro" id="IPR002067">
    <property type="entry name" value="MCP"/>
</dbReference>
<dbReference type="RefSeq" id="XP_003064596.1">
    <property type="nucleotide sequence ID" value="XM_003064550.1"/>
</dbReference>
<dbReference type="Gene3D" id="1.50.40.10">
    <property type="entry name" value="Mitochondrial carrier domain"/>
    <property type="match status" value="1"/>
</dbReference>
<evidence type="ECO:0000256" key="2">
    <source>
        <dbReference type="ARBA" id="ARBA00006375"/>
    </source>
</evidence>
<evidence type="ECO:0000256" key="11">
    <source>
        <dbReference type="RuleBase" id="RU000488"/>
    </source>
</evidence>